<dbReference type="AlphaFoldDB" id="A0A0N5AB44"/>
<organism evidence="4 5">
    <name type="scientific">Syphacia muris</name>
    <dbReference type="NCBI Taxonomy" id="451379"/>
    <lineage>
        <taxon>Eukaryota</taxon>
        <taxon>Metazoa</taxon>
        <taxon>Ecdysozoa</taxon>
        <taxon>Nematoda</taxon>
        <taxon>Chromadorea</taxon>
        <taxon>Rhabditida</taxon>
        <taxon>Spirurina</taxon>
        <taxon>Oxyuridomorpha</taxon>
        <taxon>Oxyuroidea</taxon>
        <taxon>Oxyuridae</taxon>
        <taxon>Syphacia</taxon>
    </lineage>
</organism>
<dbReference type="Gene3D" id="3.40.30.10">
    <property type="entry name" value="Glutaredoxin"/>
    <property type="match status" value="1"/>
</dbReference>
<dbReference type="GO" id="GO:0005829">
    <property type="term" value="C:cytosol"/>
    <property type="evidence" value="ECO:0007669"/>
    <property type="project" value="TreeGrafter"/>
</dbReference>
<protein>
    <recommendedName>
        <fullName evidence="2">Thioredoxin domain-containing protein 17</fullName>
    </recommendedName>
</protein>
<comment type="similarity">
    <text evidence="1">Belongs to the thioredoxin family.</text>
</comment>
<dbReference type="InterPro" id="IPR045108">
    <property type="entry name" value="TXNDC17-like"/>
</dbReference>
<evidence type="ECO:0000313" key="5">
    <source>
        <dbReference type="WBParaSite" id="SMUV_0000137001-mRNA-1"/>
    </source>
</evidence>
<dbReference type="PANTHER" id="PTHR12452">
    <property type="entry name" value="42-9-9 PROTEIN-RELATED"/>
    <property type="match status" value="1"/>
</dbReference>
<feature type="domain" description="Thioredoxin" evidence="3">
    <location>
        <begin position="9"/>
        <end position="115"/>
    </location>
</feature>
<evidence type="ECO:0000259" key="3">
    <source>
        <dbReference type="Pfam" id="PF06110"/>
    </source>
</evidence>
<keyword evidence="4" id="KW-1185">Reference proteome</keyword>
<dbReference type="Proteomes" id="UP000046393">
    <property type="component" value="Unplaced"/>
</dbReference>
<dbReference type="WBParaSite" id="SMUV_0000137001-mRNA-1">
    <property type="protein sequence ID" value="SMUV_0000137001-mRNA-1"/>
    <property type="gene ID" value="SMUV_0000137001"/>
</dbReference>
<evidence type="ECO:0000256" key="1">
    <source>
        <dbReference type="ARBA" id="ARBA00008987"/>
    </source>
</evidence>
<accession>A0A0N5AB44</accession>
<sequence length="117" mass="13304">MFEILHVVGYEALKKVAAEKSFRTIILFTGGVDPSTGKSWCPDCIAGDITFLILFTQFCNVGNRQFWKDRNNPFRTDEDLKVSCIPTLLDCAVKGKRLTEGQLTNDELIKDFFTEDF</sequence>
<dbReference type="InterPro" id="IPR010357">
    <property type="entry name" value="TXNDC17_dom"/>
</dbReference>
<name>A0A0N5AB44_9BILA</name>
<dbReference type="PANTHER" id="PTHR12452:SF0">
    <property type="entry name" value="THIOREDOXIN DOMAIN-CONTAINING PROTEIN 17"/>
    <property type="match status" value="1"/>
</dbReference>
<proteinExistence type="inferred from homology"/>
<dbReference type="SUPFAM" id="SSF52833">
    <property type="entry name" value="Thioredoxin-like"/>
    <property type="match status" value="1"/>
</dbReference>
<dbReference type="Pfam" id="PF06110">
    <property type="entry name" value="TXD17-like_Trx"/>
    <property type="match status" value="1"/>
</dbReference>
<evidence type="ECO:0000256" key="2">
    <source>
        <dbReference type="ARBA" id="ARBA00016949"/>
    </source>
</evidence>
<reference evidence="5" key="1">
    <citation type="submission" date="2017-02" db="UniProtKB">
        <authorList>
            <consortium name="WormBaseParasite"/>
        </authorList>
    </citation>
    <scope>IDENTIFICATION</scope>
</reference>
<dbReference type="GO" id="GO:0047134">
    <property type="term" value="F:protein-disulfide reductase [NAD(P)H] activity"/>
    <property type="evidence" value="ECO:0007669"/>
    <property type="project" value="InterPro"/>
</dbReference>
<evidence type="ECO:0000313" key="4">
    <source>
        <dbReference type="Proteomes" id="UP000046393"/>
    </source>
</evidence>
<dbReference type="InterPro" id="IPR036249">
    <property type="entry name" value="Thioredoxin-like_sf"/>
</dbReference>
<dbReference type="STRING" id="451379.A0A0N5AB44"/>